<keyword evidence="4" id="KW-1185">Reference proteome</keyword>
<proteinExistence type="predicted"/>
<sequence length="353" mass="40038">MDTIEECFAKYFLRQAQEIEPQTIQAIIDRGYRSKLSLTAMDLVLDLPQIDQISLAQRSLLRKYIGALQESQPFVVNLANEALSPKEYKNISDYVPTMPIKKRKYDVYIADNNDSWSNDNDSQKNDSNTPNKLLASGKSFSSPLNSMITSPSNRIIAAASPLNETTTKRQSSRRMSNNHHENDDQHPARDEIGSQTMIIDETVMIEQESMKPERGRKSNVVRTPSQIRYEKMRKSLNFNNIQNVVSDNASVASETTDLDVVRTNRGRKAANNRVPRTTSQIRYEMLKNSSNNSFTQDDSNNQQSTTSVTTSTSSTKSKAMTPAERAIKARIEAKKMEQKTKKTVATRKRQTKR</sequence>
<evidence type="ECO:0000313" key="4">
    <source>
        <dbReference type="Proteomes" id="UP000070412"/>
    </source>
</evidence>
<dbReference type="EMBL" id="WVUK01000053">
    <property type="protein sequence ID" value="KAF7494593.1"/>
    <property type="molecule type" value="Genomic_DNA"/>
</dbReference>
<reference evidence="2" key="2">
    <citation type="submission" date="2020-01" db="EMBL/GenBank/DDBJ databases">
        <authorList>
            <person name="Korhonen P.K.K."/>
            <person name="Guangxu M.G."/>
            <person name="Wang T.W."/>
            <person name="Stroehlein A.J.S."/>
            <person name="Young N.D."/>
            <person name="Ang C.-S.A."/>
            <person name="Fernando D.W.F."/>
            <person name="Lu H.L."/>
            <person name="Taylor S.T."/>
            <person name="Ehtesham M.E.M."/>
            <person name="Najaraj S.H.N."/>
            <person name="Harsha G.H.G."/>
            <person name="Madugundu A.M."/>
            <person name="Renuse S.R."/>
            <person name="Holt D.H."/>
            <person name="Pandey A.P."/>
            <person name="Papenfuss A.P."/>
            <person name="Gasser R.B.G."/>
            <person name="Fischer K.F."/>
        </authorList>
    </citation>
    <scope>NUCLEOTIDE SEQUENCE</scope>
    <source>
        <strain evidence="2">SSS_KF_BRIS2020</strain>
    </source>
</reference>
<feature type="region of interest" description="Disordered" evidence="1">
    <location>
        <begin position="115"/>
        <end position="190"/>
    </location>
</feature>
<feature type="compositionally biased region" description="Polar residues" evidence="1">
    <location>
        <begin position="138"/>
        <end position="153"/>
    </location>
</feature>
<dbReference type="AlphaFoldDB" id="A0A834VI80"/>
<feature type="compositionally biased region" description="Basic and acidic residues" evidence="1">
    <location>
        <begin position="325"/>
        <end position="340"/>
    </location>
</feature>
<feature type="region of interest" description="Disordered" evidence="1">
    <location>
        <begin position="290"/>
        <end position="353"/>
    </location>
</feature>
<feature type="compositionally biased region" description="Polar residues" evidence="1">
    <location>
        <begin position="290"/>
        <end position="303"/>
    </location>
</feature>
<evidence type="ECO:0000313" key="2">
    <source>
        <dbReference type="EMBL" id="KAF7494593.1"/>
    </source>
</evidence>
<dbReference type="OrthoDB" id="6510531at2759"/>
<feature type="compositionally biased region" description="Low complexity" evidence="1">
    <location>
        <begin position="304"/>
        <end position="318"/>
    </location>
</feature>
<feature type="compositionally biased region" description="Basic and acidic residues" evidence="1">
    <location>
        <begin position="178"/>
        <end position="190"/>
    </location>
</feature>
<feature type="compositionally biased region" description="Basic residues" evidence="1">
    <location>
        <begin position="341"/>
        <end position="353"/>
    </location>
</feature>
<evidence type="ECO:0000313" key="3">
    <source>
        <dbReference type="EnsemblMetazoa" id="KAF7494593.1"/>
    </source>
</evidence>
<reference evidence="3" key="3">
    <citation type="submission" date="2022-06" db="UniProtKB">
        <authorList>
            <consortium name="EnsemblMetazoa"/>
        </authorList>
    </citation>
    <scope>IDENTIFICATION</scope>
</reference>
<reference evidence="4" key="1">
    <citation type="journal article" date="2020" name="PLoS Negl. Trop. Dis.">
        <title>High-quality nuclear genome for Sarcoptes scabiei-A critical resource for a neglected parasite.</title>
        <authorList>
            <person name="Korhonen P.K."/>
            <person name="Gasser R.B."/>
            <person name="Ma G."/>
            <person name="Wang T."/>
            <person name="Stroehlein A.J."/>
            <person name="Young N.D."/>
            <person name="Ang C.S."/>
            <person name="Fernando D.D."/>
            <person name="Lu H.C."/>
            <person name="Taylor S."/>
            <person name="Reynolds S.L."/>
            <person name="Mofiz E."/>
            <person name="Najaraj S.H."/>
            <person name="Gowda H."/>
            <person name="Madugundu A."/>
            <person name="Renuse S."/>
            <person name="Holt D."/>
            <person name="Pandey A."/>
            <person name="Papenfuss A.T."/>
            <person name="Fischer K."/>
        </authorList>
    </citation>
    <scope>NUCLEOTIDE SEQUENCE [LARGE SCALE GENOMIC DNA]</scope>
</reference>
<gene>
    <name evidence="2" type="ORF">SSS_7944</name>
</gene>
<evidence type="ECO:0000256" key="1">
    <source>
        <dbReference type="SAM" id="MobiDB-lite"/>
    </source>
</evidence>
<name>A0A834VI80_SARSC</name>
<organism evidence="2">
    <name type="scientific">Sarcoptes scabiei</name>
    <name type="common">Itch mite</name>
    <name type="synonym">Acarus scabiei</name>
    <dbReference type="NCBI Taxonomy" id="52283"/>
    <lineage>
        <taxon>Eukaryota</taxon>
        <taxon>Metazoa</taxon>
        <taxon>Ecdysozoa</taxon>
        <taxon>Arthropoda</taxon>
        <taxon>Chelicerata</taxon>
        <taxon>Arachnida</taxon>
        <taxon>Acari</taxon>
        <taxon>Acariformes</taxon>
        <taxon>Sarcoptiformes</taxon>
        <taxon>Astigmata</taxon>
        <taxon>Psoroptidia</taxon>
        <taxon>Sarcoptoidea</taxon>
        <taxon>Sarcoptidae</taxon>
        <taxon>Sarcoptinae</taxon>
        <taxon>Sarcoptes</taxon>
    </lineage>
</organism>
<feature type="compositionally biased region" description="Polar residues" evidence="1">
    <location>
        <begin position="162"/>
        <end position="175"/>
    </location>
</feature>
<dbReference type="Proteomes" id="UP000070412">
    <property type="component" value="Unassembled WGS sequence"/>
</dbReference>
<dbReference type="EnsemblMetazoa" id="SSS_7944s_mrna">
    <property type="protein sequence ID" value="KAF7494593.1"/>
    <property type="gene ID" value="SSS_7944"/>
</dbReference>
<feature type="compositionally biased region" description="Low complexity" evidence="1">
    <location>
        <begin position="115"/>
        <end position="128"/>
    </location>
</feature>
<protein>
    <submittedName>
        <fullName evidence="2 3">Uncharacterized protein</fullName>
    </submittedName>
</protein>
<accession>A0A834VI80</accession>